<keyword evidence="11" id="KW-0067">ATP-binding</keyword>
<dbReference type="SUPFAM" id="SSF55874">
    <property type="entry name" value="ATPase domain of HSP90 chaperone/DNA topoisomerase II/histidine kinase"/>
    <property type="match status" value="1"/>
</dbReference>
<evidence type="ECO:0000256" key="18">
    <source>
        <dbReference type="SAM" id="Coils"/>
    </source>
</evidence>
<dbReference type="SUPFAM" id="SSF47384">
    <property type="entry name" value="Homodimeric domain of signal transducing histidine kinase"/>
    <property type="match status" value="1"/>
</dbReference>
<dbReference type="InterPro" id="IPR036097">
    <property type="entry name" value="HisK_dim/P_sf"/>
</dbReference>
<keyword evidence="15" id="KW-0131">Cell cycle</keyword>
<dbReference type="Pfam" id="PF00072">
    <property type="entry name" value="Response_reg"/>
    <property type="match status" value="1"/>
</dbReference>
<dbReference type="SUPFAM" id="SSF158472">
    <property type="entry name" value="HAMP domain-like"/>
    <property type="match status" value="1"/>
</dbReference>
<evidence type="ECO:0000256" key="19">
    <source>
        <dbReference type="SAM" id="Phobius"/>
    </source>
</evidence>
<dbReference type="FunFam" id="3.30.565.10:FF:000010">
    <property type="entry name" value="Sensor histidine kinase RcsC"/>
    <property type="match status" value="1"/>
</dbReference>
<evidence type="ECO:0000256" key="17">
    <source>
        <dbReference type="PROSITE-ProRule" id="PRU00169"/>
    </source>
</evidence>
<evidence type="ECO:0000256" key="9">
    <source>
        <dbReference type="ARBA" id="ARBA00022741"/>
    </source>
</evidence>
<proteinExistence type="inferred from homology"/>
<keyword evidence="7" id="KW-0808">Transferase</keyword>
<protein>
    <recommendedName>
        <fullName evidence="16">Circadian input-output histidine kinase CikA</fullName>
        <ecNumber evidence="4">2.7.13.3</ecNumber>
    </recommendedName>
</protein>
<dbReference type="Pfam" id="PF02518">
    <property type="entry name" value="HATPase_c"/>
    <property type="match status" value="1"/>
</dbReference>
<keyword evidence="13" id="KW-0902">Two-component regulatory system</keyword>
<evidence type="ECO:0000256" key="15">
    <source>
        <dbReference type="ARBA" id="ARBA00023306"/>
    </source>
</evidence>
<evidence type="ECO:0000256" key="2">
    <source>
        <dbReference type="ARBA" id="ARBA00004651"/>
    </source>
</evidence>
<dbReference type="CDD" id="cd17546">
    <property type="entry name" value="REC_hyHK_CKI1_RcsC-like"/>
    <property type="match status" value="1"/>
</dbReference>
<dbReference type="InterPro" id="IPR004358">
    <property type="entry name" value="Sig_transdc_His_kin-like_C"/>
</dbReference>
<dbReference type="InterPro" id="IPR029151">
    <property type="entry name" value="Sensor-like_sf"/>
</dbReference>
<feature type="domain" description="Response regulatory" evidence="21">
    <location>
        <begin position="706"/>
        <end position="821"/>
    </location>
</feature>
<dbReference type="CDD" id="cd16922">
    <property type="entry name" value="HATPase_EvgS-ArcB-TorS-like"/>
    <property type="match status" value="1"/>
</dbReference>
<feature type="domain" description="Histidine kinase" evidence="20">
    <location>
        <begin position="459"/>
        <end position="681"/>
    </location>
</feature>
<gene>
    <name evidence="23" type="ordered locus">AM1_C0366</name>
</gene>
<evidence type="ECO:0000256" key="8">
    <source>
        <dbReference type="ARBA" id="ARBA00022692"/>
    </source>
</evidence>
<dbReference type="SUPFAM" id="SSF52172">
    <property type="entry name" value="CheY-like"/>
    <property type="match status" value="1"/>
</dbReference>
<dbReference type="Gene3D" id="1.10.287.130">
    <property type="match status" value="1"/>
</dbReference>
<sequence>MNPKTPSLSLRWVLIIPFVVQIFAAVGVVGYFSYRSGQRAVEDVVNQLQNEISDRITERLDTYLRTPSLVADNLSLAIQTRELDINQINRDWELYLWRHINLYDNVKGVYVATEDLQYRHIISQEEGLVMELFSLEDQFLRYYLVDPKGSVTDELIEVLEKEFKPRSRPWYTAPKQAGKATWTPIFIWVQGDTMSVDFATPVYGPSQQFEGVVGTSFSLSNISDYLATLKIAESGEAFILERSGAVVATSTGEKPHGIDLDSQTVARLNAIDSQNTLMRQTTQYLFDRFGSLENINSLTQDRYKIEGRQYFLKVESYRDNLGLDWLIAIVIPESDFMAQIYANIRTTLALCLGALGIATFLGILTSRWILQPILRLQIASNSLAAGQLDQAIEVKGIHELSSLGSAFNSMARQLQESFQALEDNNAKLDQRVQQRTAELKVAKEKAEVANQAKSLFIANMSHELRTPLNGILGYAQVLERSPTISDKAQQQVHIIHKCGTHLLGMINDILDLSKIEAGKLDLMPKPVHLTSCLQGVAEACRVRAAQKGLEFVYAVDPGLPEGVELDEQRLRQVLFNLLSNAIKFTQQGTVTLQVSVAEVTRSDYRRLRFGVTDTGVGIAPAHLDQLFNAFVQVGDRQKQAEGTGLGLAISRRLVQLMGSQIEVQSAVGQGSQFSFELEVPLATEWELSPSTLQNHAIIGYAGERRRVLVVDDRWDNRSVLVSLLQPIGFEIVEAEEGQQALAVLQQQPFHLMITDLAMPVMDGFELLRQVQQLPIRPPKMLVSSAYVSKQEQELAMAAGADALLPKPVDAAKLFELLARELGLEWQYVGNEAPQDITSAPAAAITLPSRERLRSMYDAADAGDFRMVRRQLEQLMATNPEYEGFVRPLLALAKKLKTDEIKGMLAQYVDDEASG</sequence>
<keyword evidence="8 19" id="KW-0812">Transmembrane</keyword>
<dbReference type="FunFam" id="1.10.287.130:FF:000038">
    <property type="entry name" value="Sensory transduction histidine kinase"/>
    <property type="match status" value="1"/>
</dbReference>
<comment type="similarity">
    <text evidence="3">In the N-terminal section; belongs to the phytochrome family.</text>
</comment>
<keyword evidence="5" id="KW-1003">Cell membrane</keyword>
<dbReference type="InterPro" id="IPR003660">
    <property type="entry name" value="HAMP_dom"/>
</dbReference>
<evidence type="ECO:0000259" key="22">
    <source>
        <dbReference type="PROSITE" id="PS50885"/>
    </source>
</evidence>
<evidence type="ECO:0000256" key="13">
    <source>
        <dbReference type="ARBA" id="ARBA00023012"/>
    </source>
</evidence>
<dbReference type="Proteomes" id="UP000000268">
    <property type="component" value="Plasmid pREB3"/>
</dbReference>
<dbReference type="InterPro" id="IPR003594">
    <property type="entry name" value="HATPase_dom"/>
</dbReference>
<dbReference type="Pfam" id="PF02743">
    <property type="entry name" value="dCache_1"/>
    <property type="match status" value="1"/>
</dbReference>
<dbReference type="RefSeq" id="WP_012167608.1">
    <property type="nucleotide sequence ID" value="NC_009928.1"/>
</dbReference>
<dbReference type="OrthoDB" id="581426at2"/>
<dbReference type="Pfam" id="PF00512">
    <property type="entry name" value="HisKA"/>
    <property type="match status" value="1"/>
</dbReference>
<dbReference type="GO" id="GO:0005886">
    <property type="term" value="C:plasma membrane"/>
    <property type="evidence" value="ECO:0007669"/>
    <property type="project" value="UniProtKB-SubCell"/>
</dbReference>
<comment type="subcellular location">
    <subcellularLocation>
        <location evidence="2">Cell membrane</location>
        <topology evidence="2">Multi-pass membrane protein</topology>
    </subcellularLocation>
</comment>
<dbReference type="PANTHER" id="PTHR43047">
    <property type="entry name" value="TWO-COMPONENT HISTIDINE PROTEIN KINASE"/>
    <property type="match status" value="1"/>
</dbReference>
<dbReference type="AlphaFoldDB" id="A8ZN94"/>
<evidence type="ECO:0000256" key="5">
    <source>
        <dbReference type="ARBA" id="ARBA00022475"/>
    </source>
</evidence>
<dbReference type="InterPro" id="IPR033479">
    <property type="entry name" value="dCache_1"/>
</dbReference>
<evidence type="ECO:0000256" key="4">
    <source>
        <dbReference type="ARBA" id="ARBA00012438"/>
    </source>
</evidence>
<dbReference type="PROSITE" id="PS50885">
    <property type="entry name" value="HAMP"/>
    <property type="match status" value="1"/>
</dbReference>
<dbReference type="SUPFAM" id="SSF103190">
    <property type="entry name" value="Sensory domain-like"/>
    <property type="match status" value="1"/>
</dbReference>
<feature type="modified residue" description="4-aspartylphosphate" evidence="17">
    <location>
        <position position="755"/>
    </location>
</feature>
<dbReference type="SMART" id="SM00304">
    <property type="entry name" value="HAMP"/>
    <property type="match status" value="1"/>
</dbReference>
<feature type="transmembrane region" description="Helical" evidence="19">
    <location>
        <begin position="12"/>
        <end position="32"/>
    </location>
</feature>
<dbReference type="InterPro" id="IPR003661">
    <property type="entry name" value="HisK_dim/P_dom"/>
</dbReference>
<evidence type="ECO:0000259" key="21">
    <source>
        <dbReference type="PROSITE" id="PS50110"/>
    </source>
</evidence>
<dbReference type="SMART" id="SM00388">
    <property type="entry name" value="HisKA"/>
    <property type="match status" value="1"/>
</dbReference>
<evidence type="ECO:0000256" key="16">
    <source>
        <dbReference type="ARBA" id="ARBA00074306"/>
    </source>
</evidence>
<dbReference type="SMART" id="SM00448">
    <property type="entry name" value="REC"/>
    <property type="match status" value="1"/>
</dbReference>
<keyword evidence="24" id="KW-1185">Reference proteome</keyword>
<evidence type="ECO:0000256" key="12">
    <source>
        <dbReference type="ARBA" id="ARBA00022989"/>
    </source>
</evidence>
<evidence type="ECO:0000256" key="11">
    <source>
        <dbReference type="ARBA" id="ARBA00022840"/>
    </source>
</evidence>
<evidence type="ECO:0000313" key="23">
    <source>
        <dbReference type="EMBL" id="ABW32293.1"/>
    </source>
</evidence>
<keyword evidence="18" id="KW-0175">Coiled coil</keyword>
<accession>A8ZN94</accession>
<feature type="coiled-coil region" evidence="18">
    <location>
        <begin position="411"/>
        <end position="445"/>
    </location>
</feature>
<comment type="catalytic activity">
    <reaction evidence="1">
        <text>ATP + protein L-histidine = ADP + protein N-phospho-L-histidine.</text>
        <dbReference type="EC" id="2.7.13.3"/>
    </reaction>
</comment>
<keyword evidence="14 19" id="KW-0472">Membrane</keyword>
<dbReference type="CDD" id="cd12913">
    <property type="entry name" value="PDC1_MCP_like"/>
    <property type="match status" value="1"/>
</dbReference>
<evidence type="ECO:0000256" key="3">
    <source>
        <dbReference type="ARBA" id="ARBA00006402"/>
    </source>
</evidence>
<feature type="domain" description="HAMP" evidence="22">
    <location>
        <begin position="367"/>
        <end position="419"/>
    </location>
</feature>
<dbReference type="EMBL" id="CP000840">
    <property type="protein sequence ID" value="ABW32293.1"/>
    <property type="molecule type" value="Genomic_DNA"/>
</dbReference>
<feature type="transmembrane region" description="Helical" evidence="19">
    <location>
        <begin position="347"/>
        <end position="370"/>
    </location>
</feature>
<dbReference type="Gene3D" id="3.40.50.2300">
    <property type="match status" value="1"/>
</dbReference>
<evidence type="ECO:0000256" key="1">
    <source>
        <dbReference type="ARBA" id="ARBA00000085"/>
    </source>
</evidence>
<geneLocation type="plasmid" evidence="23 24">
    <name>pREB3</name>
</geneLocation>
<dbReference type="PROSITE" id="PS50109">
    <property type="entry name" value="HIS_KIN"/>
    <property type="match status" value="1"/>
</dbReference>
<keyword evidence="12 19" id="KW-1133">Transmembrane helix</keyword>
<dbReference type="EC" id="2.7.13.3" evidence="4"/>
<evidence type="ECO:0000256" key="14">
    <source>
        <dbReference type="ARBA" id="ARBA00023136"/>
    </source>
</evidence>
<evidence type="ECO:0000313" key="24">
    <source>
        <dbReference type="Proteomes" id="UP000000268"/>
    </source>
</evidence>
<dbReference type="Gene3D" id="3.30.450.20">
    <property type="entry name" value="PAS domain"/>
    <property type="match status" value="1"/>
</dbReference>
<dbReference type="CDD" id="cd06225">
    <property type="entry name" value="HAMP"/>
    <property type="match status" value="1"/>
</dbReference>
<dbReference type="Gene3D" id="3.30.565.10">
    <property type="entry name" value="Histidine kinase-like ATPase, C-terminal domain"/>
    <property type="match status" value="1"/>
</dbReference>
<dbReference type="InterPro" id="IPR001789">
    <property type="entry name" value="Sig_transdc_resp-reg_receiver"/>
</dbReference>
<dbReference type="Gene3D" id="6.10.340.10">
    <property type="match status" value="1"/>
</dbReference>
<dbReference type="PRINTS" id="PR00344">
    <property type="entry name" value="BCTRLSENSOR"/>
</dbReference>
<dbReference type="InterPro" id="IPR011006">
    <property type="entry name" value="CheY-like_superfamily"/>
</dbReference>
<dbReference type="InterPro" id="IPR005467">
    <property type="entry name" value="His_kinase_dom"/>
</dbReference>
<keyword evidence="23" id="KW-0614">Plasmid</keyword>
<dbReference type="PROSITE" id="PS50110">
    <property type="entry name" value="RESPONSE_REGULATORY"/>
    <property type="match status" value="1"/>
</dbReference>
<dbReference type="Pfam" id="PF00672">
    <property type="entry name" value="HAMP"/>
    <property type="match status" value="1"/>
</dbReference>
<dbReference type="KEGG" id="amr:AM1_C0366"/>
<evidence type="ECO:0000259" key="20">
    <source>
        <dbReference type="PROSITE" id="PS50109"/>
    </source>
</evidence>
<dbReference type="InterPro" id="IPR036890">
    <property type="entry name" value="HATPase_C_sf"/>
</dbReference>
<evidence type="ECO:0000256" key="10">
    <source>
        <dbReference type="ARBA" id="ARBA00022777"/>
    </source>
</evidence>
<evidence type="ECO:0000256" key="6">
    <source>
        <dbReference type="ARBA" id="ARBA00022553"/>
    </source>
</evidence>
<dbReference type="HOGENOM" id="CLU_000445_114_10_3"/>
<dbReference type="CDD" id="cd00082">
    <property type="entry name" value="HisKA"/>
    <property type="match status" value="1"/>
</dbReference>
<dbReference type="GO" id="GO:0005524">
    <property type="term" value="F:ATP binding"/>
    <property type="evidence" value="ECO:0007669"/>
    <property type="project" value="UniProtKB-KW"/>
</dbReference>
<name>A8ZN94_ACAM1</name>
<reference evidence="23 24" key="1">
    <citation type="journal article" date="2008" name="Proc. Natl. Acad. Sci. U.S.A.">
        <title>Niche adaptation and genome expansion in the chlorophyll d-producing cyanobacterium Acaryochloris marina.</title>
        <authorList>
            <person name="Swingley W.D."/>
            <person name="Chen M."/>
            <person name="Cheung P.C."/>
            <person name="Conrad A.L."/>
            <person name="Dejesa L.C."/>
            <person name="Hao J."/>
            <person name="Honchak B.M."/>
            <person name="Karbach L.E."/>
            <person name="Kurdoglu A."/>
            <person name="Lahiri S."/>
            <person name="Mastrian S.D."/>
            <person name="Miyashita H."/>
            <person name="Page L."/>
            <person name="Ramakrishna P."/>
            <person name="Satoh S."/>
            <person name="Sattley W.M."/>
            <person name="Shimada Y."/>
            <person name="Taylor H.L."/>
            <person name="Tomo T."/>
            <person name="Tsuchiya T."/>
            <person name="Wang Z.T."/>
            <person name="Raymond J."/>
            <person name="Mimuro M."/>
            <person name="Blankenship R.E."/>
            <person name="Touchman J.W."/>
        </authorList>
    </citation>
    <scope>NUCLEOTIDE SEQUENCE [LARGE SCALE GENOMIC DNA]</scope>
    <source>
        <strain evidence="24">MBIC 11017</strain>
        <plasmid evidence="24">Plasmid pREB3</plasmid>
    </source>
</reference>
<dbReference type="GO" id="GO:0000155">
    <property type="term" value="F:phosphorelay sensor kinase activity"/>
    <property type="evidence" value="ECO:0007669"/>
    <property type="project" value="InterPro"/>
</dbReference>
<evidence type="ECO:0000256" key="7">
    <source>
        <dbReference type="ARBA" id="ARBA00022679"/>
    </source>
</evidence>
<organism evidence="23 24">
    <name type="scientific">Acaryochloris marina (strain MBIC 11017)</name>
    <dbReference type="NCBI Taxonomy" id="329726"/>
    <lineage>
        <taxon>Bacteria</taxon>
        <taxon>Bacillati</taxon>
        <taxon>Cyanobacteriota</taxon>
        <taxon>Cyanophyceae</taxon>
        <taxon>Acaryochloridales</taxon>
        <taxon>Acaryochloridaceae</taxon>
        <taxon>Acaryochloris</taxon>
    </lineage>
</organism>
<keyword evidence="6 17" id="KW-0597">Phosphoprotein</keyword>
<keyword evidence="9" id="KW-0547">Nucleotide-binding</keyword>
<keyword evidence="10 23" id="KW-0418">Kinase</keyword>
<dbReference type="SMART" id="SM00387">
    <property type="entry name" value="HATPase_c"/>
    <property type="match status" value="1"/>
</dbReference>